<dbReference type="OrthoDB" id="1934862at2759"/>
<reference evidence="1 2" key="1">
    <citation type="submission" date="2019-09" db="EMBL/GenBank/DDBJ databases">
        <title>A chromosome-level genome assembly of the Chinese tupelo Nyssa sinensis.</title>
        <authorList>
            <person name="Yang X."/>
            <person name="Kang M."/>
            <person name="Yang Y."/>
            <person name="Xiong H."/>
            <person name="Wang M."/>
            <person name="Zhang Z."/>
            <person name="Wang Z."/>
            <person name="Wu H."/>
            <person name="Ma T."/>
            <person name="Liu J."/>
            <person name="Xi Z."/>
        </authorList>
    </citation>
    <scope>NUCLEOTIDE SEQUENCE [LARGE SCALE GENOMIC DNA]</scope>
    <source>
        <strain evidence="1">J267</strain>
        <tissue evidence="1">Leaf</tissue>
    </source>
</reference>
<organism evidence="1 2">
    <name type="scientific">Nyssa sinensis</name>
    <dbReference type="NCBI Taxonomy" id="561372"/>
    <lineage>
        <taxon>Eukaryota</taxon>
        <taxon>Viridiplantae</taxon>
        <taxon>Streptophyta</taxon>
        <taxon>Embryophyta</taxon>
        <taxon>Tracheophyta</taxon>
        <taxon>Spermatophyta</taxon>
        <taxon>Magnoliopsida</taxon>
        <taxon>eudicotyledons</taxon>
        <taxon>Gunneridae</taxon>
        <taxon>Pentapetalae</taxon>
        <taxon>asterids</taxon>
        <taxon>Cornales</taxon>
        <taxon>Nyssaceae</taxon>
        <taxon>Nyssa</taxon>
    </lineage>
</organism>
<accession>A0A5J4ZBJ7</accession>
<name>A0A5J4ZBJ7_9ASTE</name>
<dbReference type="AlphaFoldDB" id="A0A5J4ZBJ7"/>
<evidence type="ECO:0000313" key="1">
    <source>
        <dbReference type="EMBL" id="KAA8515066.1"/>
    </source>
</evidence>
<dbReference type="Proteomes" id="UP000325577">
    <property type="component" value="Linkage Group LG9"/>
</dbReference>
<gene>
    <name evidence="1" type="ORF">F0562_018147</name>
</gene>
<evidence type="ECO:0000313" key="2">
    <source>
        <dbReference type="Proteomes" id="UP000325577"/>
    </source>
</evidence>
<sequence>MAEGTRLSQLSETVNNLQGVTIALKEEQSRHGMLIEGVLQQLNNLASSYGSLVQITTNLSPGEGTSNSVKVNANPLFDGRRGIQARSLRKPKLYLLEGMEFEGEGEEELEEEETFQQPDTETIPVVQQAEMLGVSLHAIVGAPSPKTMRLVGKIGTCSVIVLIDIDSTHSFIDVNVARRAKLPVKEGHLAVQVANGDTLPCFGYCKAVLLKMQSCNILANLFLLTLGGCDVVLRVDWLRSLGTIQWNFVDLSMSFLMEGENLCLQGLRLPEKAIEEEHSLSKAALVEGRGIWLQLMEISDSPGGAPVEPAIQAVLNKFETVFAEPNGLPPLRSHDH</sequence>
<dbReference type="Pfam" id="PF08284">
    <property type="entry name" value="RVP_2"/>
    <property type="match status" value="1"/>
</dbReference>
<protein>
    <submittedName>
        <fullName evidence="1">Uncharacterized protein</fullName>
    </submittedName>
</protein>
<dbReference type="CDD" id="cd00303">
    <property type="entry name" value="retropepsin_like"/>
    <property type="match status" value="1"/>
</dbReference>
<dbReference type="Gene3D" id="2.40.70.10">
    <property type="entry name" value="Acid Proteases"/>
    <property type="match status" value="1"/>
</dbReference>
<proteinExistence type="predicted"/>
<dbReference type="InterPro" id="IPR021109">
    <property type="entry name" value="Peptidase_aspartic_dom_sf"/>
</dbReference>
<keyword evidence="2" id="KW-1185">Reference proteome</keyword>
<dbReference type="EMBL" id="CM018052">
    <property type="protein sequence ID" value="KAA8515066.1"/>
    <property type="molecule type" value="Genomic_DNA"/>
</dbReference>